<dbReference type="AlphaFoldDB" id="A0A0B7FG09"/>
<sequence>MAIQLTGDRTALDSVASSDGLAEPIQLSTVPLEKEANRYLPIHRLPPEILISVFHLDLHLPIYSIDAETAPKTNISRIVLLSSVCSRWRSLVVETRSLWTGIRIPLHYSQDFVATCVDRARGGPLNIIAIESDEKQEWKNWKGEGALRDFTKNVRSLSVTAHTSGPINWASDWMSNLERPLCLQELSVALPRKIPWSFDVPESLALSESLNLNTVASNLHTLHLENVDANWSECTFDRLRVLKLNNINTLHSTKLRSILATSPMLQVLEFRSNRLPLCGFRSTPEPTPLQGLKILRLYCTGIFEALRVFRVLTFAPGTYSVELYTEILSVYKINMLGGYVSRTMIGLNFVTLGVGRPEGELGRALACIPEALPNLTTLCFKDVDWLPDGLAATEQTIEKLPNLKTIRITRTRVIDVASFKDMLQRCSGGRRIELVDNKSVDADGTEHPIEPGAPLYEWISTRGLNVSFLPGLE</sequence>
<dbReference type="EMBL" id="LN679101">
    <property type="protein sequence ID" value="CEL55122.1"/>
    <property type="molecule type" value="Genomic_DNA"/>
</dbReference>
<evidence type="ECO:0000259" key="1">
    <source>
        <dbReference type="Pfam" id="PF12937"/>
    </source>
</evidence>
<dbReference type="Proteomes" id="UP000059188">
    <property type="component" value="Unassembled WGS sequence"/>
</dbReference>
<dbReference type="InterPro" id="IPR032675">
    <property type="entry name" value="LRR_dom_sf"/>
</dbReference>
<evidence type="ECO:0000313" key="3">
    <source>
        <dbReference type="Proteomes" id="UP000059188"/>
    </source>
</evidence>
<keyword evidence="3" id="KW-1185">Reference proteome</keyword>
<feature type="domain" description="F-box" evidence="1">
    <location>
        <begin position="42"/>
        <end position="102"/>
    </location>
</feature>
<dbReference type="Gene3D" id="3.80.10.10">
    <property type="entry name" value="Ribonuclease Inhibitor"/>
    <property type="match status" value="1"/>
</dbReference>
<evidence type="ECO:0000313" key="2">
    <source>
        <dbReference type="EMBL" id="CEL55122.1"/>
    </source>
</evidence>
<accession>A0A0B7FG09</accession>
<dbReference type="Gene3D" id="1.20.1280.50">
    <property type="match status" value="1"/>
</dbReference>
<organism evidence="2 3">
    <name type="scientific">Thanatephorus cucumeris (strain AG1-IB / isolate 7/3/14)</name>
    <name type="common">Lettuce bottom rot fungus</name>
    <name type="synonym">Rhizoctonia solani</name>
    <dbReference type="NCBI Taxonomy" id="1108050"/>
    <lineage>
        <taxon>Eukaryota</taxon>
        <taxon>Fungi</taxon>
        <taxon>Dikarya</taxon>
        <taxon>Basidiomycota</taxon>
        <taxon>Agaricomycotina</taxon>
        <taxon>Agaricomycetes</taxon>
        <taxon>Cantharellales</taxon>
        <taxon>Ceratobasidiaceae</taxon>
        <taxon>Rhizoctonia</taxon>
        <taxon>Rhizoctonia solani AG-1</taxon>
    </lineage>
</organism>
<dbReference type="SUPFAM" id="SSF52047">
    <property type="entry name" value="RNI-like"/>
    <property type="match status" value="1"/>
</dbReference>
<gene>
    <name evidence="2" type="ORF">RSOLAG1IB_01130</name>
</gene>
<protein>
    <recommendedName>
        <fullName evidence="1">F-box domain-containing protein</fullName>
    </recommendedName>
</protein>
<dbReference type="Pfam" id="PF12937">
    <property type="entry name" value="F-box-like"/>
    <property type="match status" value="1"/>
</dbReference>
<reference evidence="2 3" key="1">
    <citation type="submission" date="2014-11" db="EMBL/GenBank/DDBJ databases">
        <authorList>
            <person name="Wibberg Daniel"/>
        </authorList>
    </citation>
    <scope>NUCLEOTIDE SEQUENCE [LARGE SCALE GENOMIC DNA]</scope>
    <source>
        <strain evidence="2">Rhizoctonia solani AG1-IB 7/3/14</strain>
    </source>
</reference>
<name>A0A0B7FG09_THACB</name>
<proteinExistence type="predicted"/>
<dbReference type="OrthoDB" id="3365698at2759"/>
<dbReference type="InterPro" id="IPR001810">
    <property type="entry name" value="F-box_dom"/>
</dbReference>